<dbReference type="InterPro" id="IPR010890">
    <property type="entry name" value="PriC"/>
</dbReference>
<dbReference type="Pfam" id="PF07445">
    <property type="entry name" value="PriC"/>
    <property type="match status" value="1"/>
</dbReference>
<protein>
    <submittedName>
        <fullName evidence="2">Prepilin peptidase</fullName>
    </submittedName>
</protein>
<reference evidence="2 3" key="1">
    <citation type="submission" date="2014-04" db="EMBL/GenBank/DDBJ databases">
        <title>Genome sequencing of Vibrio navarrensis strains.</title>
        <authorList>
            <person name="Gladney L.M."/>
            <person name="Katz L.S."/>
            <person name="Marino-Ramirez L."/>
            <person name="Jordan I.K."/>
        </authorList>
    </citation>
    <scope>NUCLEOTIDE SEQUENCE [LARGE SCALE GENOMIC DNA]</scope>
    <source>
        <strain evidence="2 3">ATCC 51183</strain>
    </source>
</reference>
<feature type="coiled-coil region" evidence="1">
    <location>
        <begin position="121"/>
        <end position="181"/>
    </location>
</feature>
<dbReference type="InterPro" id="IPR038338">
    <property type="entry name" value="PriC_sf"/>
</dbReference>
<dbReference type="EMBL" id="JMCG01000001">
    <property type="protein sequence ID" value="KGK10879.1"/>
    <property type="molecule type" value="Genomic_DNA"/>
</dbReference>
<name>A0A099LTB5_9VIBR</name>
<dbReference type="RefSeq" id="WP_039425258.1">
    <property type="nucleotide sequence ID" value="NZ_CP061845.1"/>
</dbReference>
<dbReference type="AlphaFoldDB" id="A0A099LTB5"/>
<dbReference type="Proteomes" id="UP000029994">
    <property type="component" value="Unassembled WGS sequence"/>
</dbReference>
<dbReference type="eggNOG" id="COG3923">
    <property type="taxonomic scope" value="Bacteria"/>
</dbReference>
<keyword evidence="3" id="KW-1185">Reference proteome</keyword>
<sequence length="183" mass="21069">MKLKEVAEKLEQMAVQATQMDSLRGEHHAPLFDERLFSCRAHLLTPCVEEAKATLETLTREQSEQILTSQRAQFLSERLLTQLAAISRELLADSVTRKDEMVAMSYSRKPINLLYQELAQHQEWRRRLRELVSEKQRALAMASAPDRAQAQQALLVAEQRLSRCQAAILKIENQITDQEKDNQ</sequence>
<dbReference type="GeneID" id="43682752"/>
<gene>
    <name evidence="2" type="ORF">EA26_06005</name>
</gene>
<evidence type="ECO:0000313" key="3">
    <source>
        <dbReference type="Proteomes" id="UP000029994"/>
    </source>
</evidence>
<dbReference type="STRING" id="29495.EA26_06005"/>
<evidence type="ECO:0000256" key="1">
    <source>
        <dbReference type="SAM" id="Coils"/>
    </source>
</evidence>
<proteinExistence type="predicted"/>
<comment type="caution">
    <text evidence="2">The sequence shown here is derived from an EMBL/GenBank/DDBJ whole genome shotgun (WGS) entry which is preliminary data.</text>
</comment>
<accession>A0A099LTB5</accession>
<evidence type="ECO:0000313" key="2">
    <source>
        <dbReference type="EMBL" id="KGK10879.1"/>
    </source>
</evidence>
<dbReference type="Gene3D" id="1.20.1270.340">
    <property type="match status" value="1"/>
</dbReference>
<organism evidence="2 3">
    <name type="scientific">Vibrio navarrensis</name>
    <dbReference type="NCBI Taxonomy" id="29495"/>
    <lineage>
        <taxon>Bacteria</taxon>
        <taxon>Pseudomonadati</taxon>
        <taxon>Pseudomonadota</taxon>
        <taxon>Gammaproteobacteria</taxon>
        <taxon>Vibrionales</taxon>
        <taxon>Vibrionaceae</taxon>
        <taxon>Vibrio</taxon>
    </lineage>
</organism>
<keyword evidence="1" id="KW-0175">Coiled coil</keyword>